<keyword evidence="2" id="KW-1185">Reference proteome</keyword>
<evidence type="ECO:0000313" key="1">
    <source>
        <dbReference type="EMBL" id="KAJ4264482.1"/>
    </source>
</evidence>
<gene>
    <name evidence="1" type="ORF">NW762_005682</name>
</gene>
<dbReference type="InterPro" id="IPR035979">
    <property type="entry name" value="RBD_domain_sf"/>
</dbReference>
<dbReference type="EMBL" id="JAOQAZ010000008">
    <property type="protein sequence ID" value="KAJ4264482.1"/>
    <property type="molecule type" value="Genomic_DNA"/>
</dbReference>
<reference evidence="1" key="1">
    <citation type="submission" date="2022-09" db="EMBL/GenBank/DDBJ databases">
        <title>Fusarium specimens isolated from Avocado Roots.</title>
        <authorList>
            <person name="Stajich J."/>
            <person name="Roper C."/>
            <person name="Heimlech-Rivalta G."/>
        </authorList>
    </citation>
    <scope>NUCLEOTIDE SEQUENCE</scope>
    <source>
        <strain evidence="1">CF00136</strain>
    </source>
</reference>
<dbReference type="Proteomes" id="UP001152049">
    <property type="component" value="Unassembled WGS sequence"/>
</dbReference>
<sequence length="200" mass="22090">MDIPNLSIDRTVVPLTDVPFKKGRLVHVCDIPTYAMVHEVENFVDQQGFRNATLYWPSSREVRPSDLAHEGRCMVEFVSKDQAQYAMEKLRDSPCRGSTLSTATPKLTDFTPPDSVSCASVPVASQTSLSAEEPPVAFSSLNFSSAPSPLPTSLASTAPTKSDSIATPFVYRRAIKVDPLKMRERMDKLEYPDAYIATED</sequence>
<protein>
    <recommendedName>
        <fullName evidence="3">RRM domain-containing protein</fullName>
    </recommendedName>
</protein>
<proteinExistence type="predicted"/>
<dbReference type="SUPFAM" id="SSF54928">
    <property type="entry name" value="RNA-binding domain, RBD"/>
    <property type="match status" value="1"/>
</dbReference>
<comment type="caution">
    <text evidence="1">The sequence shown here is derived from an EMBL/GenBank/DDBJ whole genome shotgun (WGS) entry which is preliminary data.</text>
</comment>
<dbReference type="AlphaFoldDB" id="A0A9W8S5L9"/>
<accession>A0A9W8S5L9</accession>
<evidence type="ECO:0000313" key="2">
    <source>
        <dbReference type="Proteomes" id="UP001152049"/>
    </source>
</evidence>
<dbReference type="GO" id="GO:0003676">
    <property type="term" value="F:nucleic acid binding"/>
    <property type="evidence" value="ECO:0007669"/>
    <property type="project" value="InterPro"/>
</dbReference>
<evidence type="ECO:0008006" key="3">
    <source>
        <dbReference type="Google" id="ProtNLM"/>
    </source>
</evidence>
<organism evidence="1 2">
    <name type="scientific">Fusarium torreyae</name>
    <dbReference type="NCBI Taxonomy" id="1237075"/>
    <lineage>
        <taxon>Eukaryota</taxon>
        <taxon>Fungi</taxon>
        <taxon>Dikarya</taxon>
        <taxon>Ascomycota</taxon>
        <taxon>Pezizomycotina</taxon>
        <taxon>Sordariomycetes</taxon>
        <taxon>Hypocreomycetidae</taxon>
        <taxon>Hypocreales</taxon>
        <taxon>Nectriaceae</taxon>
        <taxon>Fusarium</taxon>
    </lineage>
</organism>
<dbReference type="OrthoDB" id="4743586at2759"/>
<name>A0A9W8S5L9_9HYPO</name>